<dbReference type="PRINTS" id="PR00147">
    <property type="entry name" value="DNAPHOTLYASE"/>
</dbReference>
<dbReference type="OrthoDB" id="9772484at2"/>
<dbReference type="InterPro" id="IPR005101">
    <property type="entry name" value="Cryptochr/Photolyase_FAD-bd"/>
</dbReference>
<feature type="binding site" evidence="6">
    <location>
        <position position="233"/>
    </location>
    <ligand>
        <name>FAD</name>
        <dbReference type="ChEBI" id="CHEBI:57692"/>
    </ligand>
</feature>
<organism evidence="9 10">
    <name type="scientific">Marinoscillum furvescens DSM 4134</name>
    <dbReference type="NCBI Taxonomy" id="1122208"/>
    <lineage>
        <taxon>Bacteria</taxon>
        <taxon>Pseudomonadati</taxon>
        <taxon>Bacteroidota</taxon>
        <taxon>Cytophagia</taxon>
        <taxon>Cytophagales</taxon>
        <taxon>Reichenbachiellaceae</taxon>
        <taxon>Marinoscillum</taxon>
    </lineage>
</organism>
<dbReference type="GO" id="GO:0000719">
    <property type="term" value="P:photoreactive repair"/>
    <property type="evidence" value="ECO:0007669"/>
    <property type="project" value="TreeGrafter"/>
</dbReference>
<dbReference type="InterPro" id="IPR014133">
    <property type="entry name" value="Cry_DASH"/>
</dbReference>
<feature type="binding site" evidence="6">
    <location>
        <begin position="383"/>
        <end position="385"/>
    </location>
    <ligand>
        <name>FAD</name>
        <dbReference type="ChEBI" id="CHEBI:57692"/>
    </ligand>
</feature>
<keyword evidence="3 6" id="KW-0285">Flavoprotein</keyword>
<evidence type="ECO:0000256" key="6">
    <source>
        <dbReference type="PIRSR" id="PIRSR602081-1"/>
    </source>
</evidence>
<evidence type="ECO:0000256" key="3">
    <source>
        <dbReference type="ARBA" id="ARBA00022630"/>
    </source>
</evidence>
<evidence type="ECO:0000256" key="5">
    <source>
        <dbReference type="ARBA" id="ARBA00022991"/>
    </source>
</evidence>
<dbReference type="PANTHER" id="PTHR11455:SF22">
    <property type="entry name" value="CRYPTOCHROME DASH"/>
    <property type="match status" value="1"/>
</dbReference>
<evidence type="ECO:0000313" key="10">
    <source>
        <dbReference type="Proteomes" id="UP000256779"/>
    </source>
</evidence>
<feature type="binding site" evidence="6">
    <location>
        <begin position="246"/>
        <end position="250"/>
    </location>
    <ligand>
        <name>FAD</name>
        <dbReference type="ChEBI" id="CHEBI:57692"/>
    </ligand>
</feature>
<protein>
    <recommendedName>
        <fullName evidence="2 7">Cryptochrome DASH</fullName>
    </recommendedName>
</protein>
<sequence length="467" mass="54053">MKVKRAIVWFRNDLRLHDQVTLKQAMEQAEEVIPVYIFDPERWRHMEPGFVKTGAFQTQFLLEAVADLKNNLKSVGSGLMIYQGVPATRLLAVAESFGADKVFASKEVTWEETQQETAVAQALEEAGKSLELVWQATLFHEEDIPWPIQKLPEVFTQFRKENEKSTPIRPALPAPKKIPTPELPDTNLPDLESFGLAPVLSDPRAVMSFAGGETAAWKRLHHYFWDTDELKNYKWTRNGLLGADYSSKFSPWLAHGCVSPRAIYEEVKRYETERTKNVSTYWLVFELIWRDYFRFVCKRYGRSVFFRKGIKGKPLELTQNLELFEKWRTGMTGVPFVDANMRELLLTGFMSNRGRQNVASYLVKDLNIDWRWGARWFESQLLDYDVCSNWANWMYVAGVGNDPRENRYFNIPSQARKYDAKGEYVRTWVPELAAIPGGNIHLDELSERDIKSHGVAIGTDYPYPINR</sequence>
<keyword evidence="9" id="KW-0456">Lyase</keyword>
<name>A0A3D9KYA2_MARFU</name>
<evidence type="ECO:0000256" key="1">
    <source>
        <dbReference type="ARBA" id="ARBA00005862"/>
    </source>
</evidence>
<dbReference type="Proteomes" id="UP000256779">
    <property type="component" value="Unassembled WGS sequence"/>
</dbReference>
<dbReference type="InterPro" id="IPR014729">
    <property type="entry name" value="Rossmann-like_a/b/a_fold"/>
</dbReference>
<comment type="caution">
    <text evidence="9">The sequence shown here is derived from an EMBL/GenBank/DDBJ whole genome shotgun (WGS) entry which is preliminary data.</text>
</comment>
<dbReference type="InterPro" id="IPR002081">
    <property type="entry name" value="Cryptochrome/DNA_photolyase_1"/>
</dbReference>
<feature type="domain" description="Photolyase/cryptochrome alpha/beta" evidence="8">
    <location>
        <begin position="4"/>
        <end position="138"/>
    </location>
</feature>
<dbReference type="InterPro" id="IPR006050">
    <property type="entry name" value="DNA_photolyase_N"/>
</dbReference>
<gene>
    <name evidence="9" type="ORF">C7460_12239</name>
</gene>
<dbReference type="SUPFAM" id="SSF48173">
    <property type="entry name" value="Cryptochrome/photolyase FAD-binding domain"/>
    <property type="match status" value="1"/>
</dbReference>
<evidence type="ECO:0000313" key="9">
    <source>
        <dbReference type="EMBL" id="RED94098.1"/>
    </source>
</evidence>
<accession>A0A3D9KYA2</accession>
<dbReference type="Gene3D" id="3.40.50.620">
    <property type="entry name" value="HUPs"/>
    <property type="match status" value="1"/>
</dbReference>
<keyword evidence="10" id="KW-1185">Reference proteome</keyword>
<keyword evidence="5 7" id="KW-0157">Chromophore</keyword>
<dbReference type="Pfam" id="PF00875">
    <property type="entry name" value="DNA_photolyase"/>
    <property type="match status" value="1"/>
</dbReference>
<dbReference type="Gene3D" id="1.10.579.10">
    <property type="entry name" value="DNA Cyclobutane Dipyrimidine Photolyase, subunit A, domain 3"/>
    <property type="match status" value="1"/>
</dbReference>
<dbReference type="Pfam" id="PF03441">
    <property type="entry name" value="FAD_binding_7"/>
    <property type="match status" value="1"/>
</dbReference>
<keyword evidence="4 6" id="KW-0274">FAD</keyword>
<evidence type="ECO:0000256" key="2">
    <source>
        <dbReference type="ARBA" id="ARBA00017881"/>
    </source>
</evidence>
<feature type="binding site" evidence="6">
    <location>
        <begin position="286"/>
        <end position="293"/>
    </location>
    <ligand>
        <name>FAD</name>
        <dbReference type="ChEBI" id="CHEBI:57692"/>
    </ligand>
</feature>
<dbReference type="GO" id="GO:0071949">
    <property type="term" value="F:FAD binding"/>
    <property type="evidence" value="ECO:0007669"/>
    <property type="project" value="TreeGrafter"/>
</dbReference>
<comment type="cofactor">
    <cofactor evidence="7">
        <name>(6R)-5,10-methylene-5,6,7,8-tetrahydrofolate</name>
        <dbReference type="ChEBI" id="CHEBI:15636"/>
    </cofactor>
    <text evidence="7">Binds 1 5,10-methenyltetrahydrofolate (MTHF) per subunit.</text>
</comment>
<comment type="similarity">
    <text evidence="1 7">Belongs to the DNA photolyase class-1 family.</text>
</comment>
<dbReference type="InterPro" id="IPR036155">
    <property type="entry name" value="Crypto/Photolyase_N_sf"/>
</dbReference>
<reference evidence="9 10" key="1">
    <citation type="submission" date="2018-07" db="EMBL/GenBank/DDBJ databases">
        <title>Genomic Encyclopedia of Type Strains, Phase IV (KMG-IV): sequencing the most valuable type-strain genomes for metagenomic binning, comparative biology and taxonomic classification.</title>
        <authorList>
            <person name="Goeker M."/>
        </authorList>
    </citation>
    <scope>NUCLEOTIDE SEQUENCE [LARGE SCALE GENOMIC DNA]</scope>
    <source>
        <strain evidence="9 10">DSM 4134</strain>
    </source>
</reference>
<dbReference type="RefSeq" id="WP_115869699.1">
    <property type="nucleotide sequence ID" value="NZ_QREG01000022.1"/>
</dbReference>
<comment type="function">
    <text evidence="7">May have a photoreceptor function.</text>
</comment>
<dbReference type="SUPFAM" id="SSF52425">
    <property type="entry name" value="Cryptochrome/photolyase, N-terminal domain"/>
    <property type="match status" value="1"/>
</dbReference>
<evidence type="ECO:0000256" key="7">
    <source>
        <dbReference type="RuleBase" id="RU367151"/>
    </source>
</evidence>
<dbReference type="NCBIfam" id="TIGR02765">
    <property type="entry name" value="crypto_DASH"/>
    <property type="match status" value="1"/>
</dbReference>
<evidence type="ECO:0000256" key="4">
    <source>
        <dbReference type="ARBA" id="ARBA00022827"/>
    </source>
</evidence>
<dbReference type="GO" id="GO:0003904">
    <property type="term" value="F:deoxyribodipyrimidine photo-lyase activity"/>
    <property type="evidence" value="ECO:0007669"/>
    <property type="project" value="TreeGrafter"/>
</dbReference>
<dbReference type="Gene3D" id="1.25.40.80">
    <property type="match status" value="1"/>
</dbReference>
<evidence type="ECO:0000259" key="8">
    <source>
        <dbReference type="PROSITE" id="PS51645"/>
    </source>
</evidence>
<comment type="cofactor">
    <cofactor evidence="6 7">
        <name>FAD</name>
        <dbReference type="ChEBI" id="CHEBI:57692"/>
    </cofactor>
    <text evidence="6 7">Binds 1 FAD per subunit.</text>
</comment>
<dbReference type="EMBL" id="QREG01000022">
    <property type="protein sequence ID" value="RED94098.1"/>
    <property type="molecule type" value="Genomic_DNA"/>
</dbReference>
<dbReference type="AlphaFoldDB" id="A0A3D9KYA2"/>
<proteinExistence type="inferred from homology"/>
<dbReference type="InterPro" id="IPR036134">
    <property type="entry name" value="Crypto/Photolyase_FAD-like_sf"/>
</dbReference>
<dbReference type="PROSITE" id="PS51645">
    <property type="entry name" value="PHR_CRY_ALPHA_BETA"/>
    <property type="match status" value="1"/>
</dbReference>
<dbReference type="GO" id="GO:0003677">
    <property type="term" value="F:DNA binding"/>
    <property type="evidence" value="ECO:0007669"/>
    <property type="project" value="TreeGrafter"/>
</dbReference>
<dbReference type="PANTHER" id="PTHR11455">
    <property type="entry name" value="CRYPTOCHROME"/>
    <property type="match status" value="1"/>
</dbReference>